<keyword evidence="2" id="KW-0472">Membrane</keyword>
<feature type="domain" description="Soluble ligand binding" evidence="3">
    <location>
        <begin position="237"/>
        <end position="289"/>
    </location>
</feature>
<evidence type="ECO:0000256" key="2">
    <source>
        <dbReference type="SAM" id="Phobius"/>
    </source>
</evidence>
<keyword evidence="4" id="KW-0238">DNA-binding</keyword>
<name>A0AAU8KCN9_9ACTN</name>
<sequence>MALRSSRASAPDAPFTSASSSDPSFDSSSSSGSSDSSSTPARVRYGSGTRPSGRAGVRPGARPGGRRSARGRSALVSAAARRRADALMAGDSGLGADVAPAVVRTTAEPPAPASTPSVPEPRTETVGEVPGDPSRARRLVSAVRERLPLWVRLRCGMAPRTPMVLGLVLLAAVAVATVHFWSVRPQPVRAPEPVADEAAAPALPPDPLRSGAPDPVPRPAAGEPPSAGGGNGSGQIVVDVSGKVHRPGVRRLPAGSRVEDALEAAGGVRAGTDVTGLNRARVLVDGEQVAVGLPPGLPVAGAAGGGGSGSGPAGAPGGAGPAVPLSLNSATAEQLETLPGVGPVLAQHMIDYRTENNGFRSVDELRQVNGIGDRRFADLRPLVRP</sequence>
<dbReference type="Pfam" id="PF10531">
    <property type="entry name" value="SLBB"/>
    <property type="match status" value="1"/>
</dbReference>
<evidence type="ECO:0000256" key="1">
    <source>
        <dbReference type="SAM" id="MobiDB-lite"/>
    </source>
</evidence>
<accession>A0AAU8KCN9</accession>
<proteinExistence type="predicted"/>
<feature type="compositionally biased region" description="Low complexity" evidence="1">
    <location>
        <begin position="50"/>
        <end position="61"/>
    </location>
</feature>
<keyword evidence="2" id="KW-0812">Transmembrane</keyword>
<feature type="region of interest" description="Disordered" evidence="1">
    <location>
        <begin position="1"/>
        <end position="78"/>
    </location>
</feature>
<gene>
    <name evidence="4" type="ORF">R1Y80_11060</name>
</gene>
<dbReference type="InterPro" id="IPR010994">
    <property type="entry name" value="RuvA_2-like"/>
</dbReference>
<dbReference type="RefSeq" id="WP_354596929.1">
    <property type="nucleotide sequence ID" value="NZ_CP136798.1"/>
</dbReference>
<dbReference type="SUPFAM" id="SSF47781">
    <property type="entry name" value="RuvA domain 2-like"/>
    <property type="match status" value="1"/>
</dbReference>
<feature type="transmembrane region" description="Helical" evidence="2">
    <location>
        <begin position="162"/>
        <end position="181"/>
    </location>
</feature>
<evidence type="ECO:0000259" key="3">
    <source>
        <dbReference type="Pfam" id="PF10531"/>
    </source>
</evidence>
<dbReference type="GO" id="GO:0015627">
    <property type="term" value="C:type II protein secretion system complex"/>
    <property type="evidence" value="ECO:0007669"/>
    <property type="project" value="TreeGrafter"/>
</dbReference>
<dbReference type="EMBL" id="CP136798">
    <property type="protein sequence ID" value="XCN14164.1"/>
    <property type="molecule type" value="Genomic_DNA"/>
</dbReference>
<feature type="region of interest" description="Disordered" evidence="1">
    <location>
        <begin position="107"/>
        <end position="133"/>
    </location>
</feature>
<dbReference type="Pfam" id="PF12836">
    <property type="entry name" value="HHH_3"/>
    <property type="match status" value="1"/>
</dbReference>
<dbReference type="Gene3D" id="1.10.150.320">
    <property type="entry name" value="Photosystem II 12 kDa extrinsic protein"/>
    <property type="match status" value="1"/>
</dbReference>
<dbReference type="PANTHER" id="PTHR21180:SF32">
    <property type="entry name" value="ENDONUCLEASE_EXONUCLEASE_PHOSPHATASE FAMILY DOMAIN-CONTAINING PROTEIN 1"/>
    <property type="match status" value="1"/>
</dbReference>
<dbReference type="GO" id="GO:0003677">
    <property type="term" value="F:DNA binding"/>
    <property type="evidence" value="ECO:0007669"/>
    <property type="project" value="UniProtKB-KW"/>
</dbReference>
<feature type="region of interest" description="Disordered" evidence="1">
    <location>
        <begin position="198"/>
        <end position="237"/>
    </location>
</feature>
<keyword evidence="2" id="KW-1133">Transmembrane helix</keyword>
<dbReference type="PANTHER" id="PTHR21180">
    <property type="entry name" value="ENDONUCLEASE/EXONUCLEASE/PHOSPHATASE FAMILY DOMAIN-CONTAINING PROTEIN 1"/>
    <property type="match status" value="1"/>
</dbReference>
<evidence type="ECO:0000313" key="4">
    <source>
        <dbReference type="EMBL" id="XCN14164.1"/>
    </source>
</evidence>
<dbReference type="GO" id="GO:0015628">
    <property type="term" value="P:protein secretion by the type II secretion system"/>
    <property type="evidence" value="ECO:0007669"/>
    <property type="project" value="TreeGrafter"/>
</dbReference>
<organism evidence="4">
    <name type="scientific">Streptomyces sp. JL1001</name>
    <dbReference type="NCBI Taxonomy" id="3078227"/>
    <lineage>
        <taxon>Bacteria</taxon>
        <taxon>Bacillati</taxon>
        <taxon>Actinomycetota</taxon>
        <taxon>Actinomycetes</taxon>
        <taxon>Kitasatosporales</taxon>
        <taxon>Streptomycetaceae</taxon>
        <taxon>Streptomyces</taxon>
    </lineage>
</organism>
<feature type="compositionally biased region" description="Low complexity" evidence="1">
    <location>
        <begin position="8"/>
        <end position="40"/>
    </location>
</feature>
<reference evidence="4" key="1">
    <citation type="submission" date="2023-10" db="EMBL/GenBank/DDBJ databases">
        <title>Complete genome sequence of Streptomyces sp. JL1001.</title>
        <authorList>
            <person name="Jiang L."/>
        </authorList>
    </citation>
    <scope>NUCLEOTIDE SEQUENCE</scope>
    <source>
        <strain evidence="4">JL1001</strain>
    </source>
</reference>
<dbReference type="Gene3D" id="3.10.560.10">
    <property type="entry name" value="Outer membrane lipoprotein wza domain like"/>
    <property type="match status" value="1"/>
</dbReference>
<dbReference type="InterPro" id="IPR051675">
    <property type="entry name" value="Endo/Exo/Phosphatase_dom_1"/>
</dbReference>
<dbReference type="InterPro" id="IPR019554">
    <property type="entry name" value="Soluble_ligand-bd"/>
</dbReference>
<protein>
    <submittedName>
        <fullName evidence="4">ComEA family DNA-binding protein</fullName>
    </submittedName>
</protein>
<dbReference type="AlphaFoldDB" id="A0AAU8KCN9"/>